<protein>
    <submittedName>
        <fullName evidence="2">Reverse transcriptase</fullName>
    </submittedName>
</protein>
<organism evidence="2 3">
    <name type="scientific">Gossypium australe</name>
    <dbReference type="NCBI Taxonomy" id="47621"/>
    <lineage>
        <taxon>Eukaryota</taxon>
        <taxon>Viridiplantae</taxon>
        <taxon>Streptophyta</taxon>
        <taxon>Embryophyta</taxon>
        <taxon>Tracheophyta</taxon>
        <taxon>Spermatophyta</taxon>
        <taxon>Magnoliopsida</taxon>
        <taxon>eudicotyledons</taxon>
        <taxon>Gunneridae</taxon>
        <taxon>Pentapetalae</taxon>
        <taxon>rosids</taxon>
        <taxon>malvids</taxon>
        <taxon>Malvales</taxon>
        <taxon>Malvaceae</taxon>
        <taxon>Malvoideae</taxon>
        <taxon>Gossypium</taxon>
    </lineage>
</organism>
<evidence type="ECO:0000313" key="2">
    <source>
        <dbReference type="EMBL" id="KAA3472944.1"/>
    </source>
</evidence>
<keyword evidence="2" id="KW-0548">Nucleotidyltransferase</keyword>
<keyword evidence="2" id="KW-0808">Transferase</keyword>
<dbReference type="PANTHER" id="PTHR33116:SF86">
    <property type="entry name" value="REVERSE TRANSCRIPTASE DOMAIN-CONTAINING PROTEIN"/>
    <property type="match status" value="1"/>
</dbReference>
<dbReference type="OrthoDB" id="1000206at2759"/>
<reference evidence="3" key="1">
    <citation type="journal article" date="2019" name="Plant Biotechnol. J.">
        <title>Genome sequencing of the Australian wild diploid species Gossypium australe highlights disease resistance and delayed gland morphogenesis.</title>
        <authorList>
            <person name="Cai Y."/>
            <person name="Cai X."/>
            <person name="Wang Q."/>
            <person name="Wang P."/>
            <person name="Zhang Y."/>
            <person name="Cai C."/>
            <person name="Xu Y."/>
            <person name="Wang K."/>
            <person name="Zhou Z."/>
            <person name="Wang C."/>
            <person name="Geng S."/>
            <person name="Li B."/>
            <person name="Dong Q."/>
            <person name="Hou Y."/>
            <person name="Wang H."/>
            <person name="Ai P."/>
            <person name="Liu Z."/>
            <person name="Yi F."/>
            <person name="Sun M."/>
            <person name="An G."/>
            <person name="Cheng J."/>
            <person name="Zhang Y."/>
            <person name="Shi Q."/>
            <person name="Xie Y."/>
            <person name="Shi X."/>
            <person name="Chang Y."/>
            <person name="Huang F."/>
            <person name="Chen Y."/>
            <person name="Hong S."/>
            <person name="Mi L."/>
            <person name="Sun Q."/>
            <person name="Zhang L."/>
            <person name="Zhou B."/>
            <person name="Peng R."/>
            <person name="Zhang X."/>
            <person name="Liu F."/>
        </authorList>
    </citation>
    <scope>NUCLEOTIDE SEQUENCE [LARGE SCALE GENOMIC DNA]</scope>
    <source>
        <strain evidence="3">cv. PA1801</strain>
    </source>
</reference>
<keyword evidence="2" id="KW-0695">RNA-directed DNA polymerase</keyword>
<proteinExistence type="predicted"/>
<keyword evidence="3" id="KW-1185">Reference proteome</keyword>
<dbReference type="InterPro" id="IPR000477">
    <property type="entry name" value="RT_dom"/>
</dbReference>
<comment type="caution">
    <text evidence="2">The sequence shown here is derived from an EMBL/GenBank/DDBJ whole genome shotgun (WGS) entry which is preliminary data.</text>
</comment>
<accession>A0A5B6VVD3</accession>
<name>A0A5B6VVD3_9ROSI</name>
<dbReference type="EMBL" id="SMMG02000005">
    <property type="protein sequence ID" value="KAA3472944.1"/>
    <property type="molecule type" value="Genomic_DNA"/>
</dbReference>
<dbReference type="GO" id="GO:0003964">
    <property type="term" value="F:RNA-directed DNA polymerase activity"/>
    <property type="evidence" value="ECO:0007669"/>
    <property type="project" value="UniProtKB-KW"/>
</dbReference>
<gene>
    <name evidence="2" type="ORF">EPI10_023363</name>
</gene>
<evidence type="ECO:0000259" key="1">
    <source>
        <dbReference type="Pfam" id="PF00078"/>
    </source>
</evidence>
<evidence type="ECO:0000313" key="3">
    <source>
        <dbReference type="Proteomes" id="UP000325315"/>
    </source>
</evidence>
<dbReference type="PANTHER" id="PTHR33116">
    <property type="entry name" value="REVERSE TRANSCRIPTASE ZINC-BINDING DOMAIN-CONTAINING PROTEIN-RELATED-RELATED"/>
    <property type="match status" value="1"/>
</dbReference>
<dbReference type="AlphaFoldDB" id="A0A5B6VVD3"/>
<sequence length="383" mass="44392">MMTRMGFDELWIQLIMNCISTISYPVVLNGVPRKAFTPERGLRQGDPLSPFLFLVCSEGLSTLLRLTSEKWVLRWVKASRRSPQITHLLFTDDCVLFGEATEKGQCVNYRKSTMFFSSNTIDTVQSVISNRLGVKRSNNFKKYLGLPNMVGKRRRLAFQHLKDRIKMKIDNWRRKRSFHKNCFTSNSSLHNGMLSITKINILCELKEFGGIGYRNFAKFNLALIAKQGWRLIENLKSLLAQTLKAKYHLNSDFLNSELGNLPSYTWKSIWAVKGLLLTRLCWKVGNGRDIRIEDDIWVPNAEGLHIQQMVKRQNITRLIRSTFSREDAQKILQIPLAHTPHDDFLAWRGESTGEYTVRSGYKLLLHGNFLNDNRYNPIENRKC</sequence>
<dbReference type="Pfam" id="PF00078">
    <property type="entry name" value="RVT_1"/>
    <property type="match status" value="1"/>
</dbReference>
<feature type="domain" description="Reverse transcriptase" evidence="1">
    <location>
        <begin position="6"/>
        <end position="105"/>
    </location>
</feature>
<dbReference type="Proteomes" id="UP000325315">
    <property type="component" value="Unassembled WGS sequence"/>
</dbReference>